<evidence type="ECO:0000313" key="1">
    <source>
        <dbReference type="EMBL" id="AYO53267.1"/>
    </source>
</evidence>
<dbReference type="Pfam" id="PF04393">
    <property type="entry name" value="DUF535"/>
    <property type="match status" value="1"/>
</dbReference>
<evidence type="ECO:0000313" key="2">
    <source>
        <dbReference type="Proteomes" id="UP000279962"/>
    </source>
</evidence>
<name>A0A3G2T000_9GAMM</name>
<dbReference type="AlphaFoldDB" id="A0A3G2T000"/>
<dbReference type="PANTHER" id="PTHR38785">
    <property type="entry name" value="HOMOLOG OF VIRK"/>
    <property type="match status" value="1"/>
</dbReference>
<dbReference type="EMBL" id="CP033133">
    <property type="protein sequence ID" value="AYO53267.1"/>
    <property type="molecule type" value="Genomic_DNA"/>
</dbReference>
<proteinExistence type="predicted"/>
<dbReference type="InterPro" id="IPR007488">
    <property type="entry name" value="DUF535"/>
</dbReference>
<dbReference type="Proteomes" id="UP000279962">
    <property type="component" value="Chromosome"/>
</dbReference>
<accession>A0A3G2T000</accession>
<sequence length="304" mass="35796">MTMFNPFYYWLVIPFVITQSSYSKYTRYILRFLLDWNNNLNWVKYLNSGPQIIQWRSEHEADFYLKFHNAYLSNSFDNNQKLLSLTNHYDWLFSKVNTELCENKALPLLQYQIEGENPQLLTLNLHFKGKHRREGESCILLELDGQVQYALSFSYIILNGEPTFFIGGLQAGKQDKINLDTIKHLTKSLYGLRPKQLLLHSLSTLCEFYEVKHIVGVSNQNHFYQHSRKKRDQNRVKTNLDEFWLEFGGSLDPSGNYVFNPLSSQIDLSEIASKKRSQYRKRQLILDALTEQGNQQLEMVKKIS</sequence>
<organism evidence="1 2">
    <name type="scientific">Acinetobacter wuhouensis</name>
    <dbReference type="NCBI Taxonomy" id="1879050"/>
    <lineage>
        <taxon>Bacteria</taxon>
        <taxon>Pseudomonadati</taxon>
        <taxon>Pseudomonadota</taxon>
        <taxon>Gammaproteobacteria</taxon>
        <taxon>Moraxellales</taxon>
        <taxon>Moraxellaceae</taxon>
        <taxon>Acinetobacter</taxon>
    </lineage>
</organism>
<dbReference type="GO" id="GO:0006974">
    <property type="term" value="P:DNA damage response"/>
    <property type="evidence" value="ECO:0007669"/>
    <property type="project" value="TreeGrafter"/>
</dbReference>
<reference evidence="1 2" key="1">
    <citation type="submission" date="2018-10" db="EMBL/GenBank/DDBJ databases">
        <title>The complete genome of Acinetobacter wuhouensis strain WCHAW010062.</title>
        <authorList>
            <person name="Hu Y."/>
            <person name="Long H."/>
            <person name="Feng Y."/>
            <person name="Zong Z."/>
        </authorList>
    </citation>
    <scope>NUCLEOTIDE SEQUENCE [LARGE SCALE GENOMIC DNA]</scope>
    <source>
        <strain evidence="1 2">WCHAW010062</strain>
    </source>
</reference>
<protein>
    <submittedName>
        <fullName evidence="1">DUF535 domain-containing protein</fullName>
    </submittedName>
</protein>
<gene>
    <name evidence="1" type="ORF">CDG68_06145</name>
</gene>
<dbReference type="PANTHER" id="PTHR38785:SF1">
    <property type="entry name" value="HOMOLOG OF VIRK"/>
    <property type="match status" value="1"/>
</dbReference>